<feature type="transmembrane region" description="Helical" evidence="8">
    <location>
        <begin position="445"/>
        <end position="464"/>
    </location>
</feature>
<feature type="transmembrane region" description="Helical" evidence="8">
    <location>
        <begin position="470"/>
        <end position="491"/>
    </location>
</feature>
<keyword evidence="6 8" id="KW-1133">Transmembrane helix</keyword>
<name>A0ABY1JAE8_9BACT</name>
<keyword evidence="5 8" id="KW-0812">Transmembrane</keyword>
<keyword evidence="4" id="KW-1003">Cell membrane</keyword>
<proteinExistence type="inferred from homology"/>
<evidence type="ECO:0000256" key="3">
    <source>
        <dbReference type="ARBA" id="ARBA00022448"/>
    </source>
</evidence>
<comment type="caution">
    <text evidence="9">The sequence shown here is derived from an EMBL/GenBank/DDBJ whole genome shotgun (WGS) entry which is preliminary data.</text>
</comment>
<feature type="transmembrane region" description="Helical" evidence="8">
    <location>
        <begin position="231"/>
        <end position="249"/>
    </location>
</feature>
<dbReference type="NCBIfam" id="TIGR00842">
    <property type="entry name" value="bcct"/>
    <property type="match status" value="1"/>
</dbReference>
<protein>
    <submittedName>
        <fullName evidence="9">Glycine betaine transporter</fullName>
    </submittedName>
</protein>
<evidence type="ECO:0000256" key="7">
    <source>
        <dbReference type="ARBA" id="ARBA00023136"/>
    </source>
</evidence>
<dbReference type="InterPro" id="IPR000060">
    <property type="entry name" value="BCCT_transptr"/>
</dbReference>
<feature type="transmembrane region" description="Helical" evidence="8">
    <location>
        <begin position="138"/>
        <end position="159"/>
    </location>
</feature>
<keyword evidence="10" id="KW-1185">Reference proteome</keyword>
<feature type="transmembrane region" description="Helical" evidence="8">
    <location>
        <begin position="88"/>
        <end position="108"/>
    </location>
</feature>
<keyword evidence="7 8" id="KW-0472">Membrane</keyword>
<comment type="subcellular location">
    <subcellularLocation>
        <location evidence="1">Cell membrane</location>
        <topology evidence="1">Multi-pass membrane protein</topology>
    </subcellularLocation>
</comment>
<feature type="transmembrane region" description="Helical" evidence="8">
    <location>
        <begin position="261"/>
        <end position="281"/>
    </location>
</feature>
<dbReference type="PROSITE" id="PS01303">
    <property type="entry name" value="BCCT"/>
    <property type="match status" value="1"/>
</dbReference>
<feature type="transmembrane region" description="Helical" evidence="8">
    <location>
        <begin position="192"/>
        <end position="211"/>
    </location>
</feature>
<feature type="transmembrane region" description="Helical" evidence="8">
    <location>
        <begin position="12"/>
        <end position="28"/>
    </location>
</feature>
<dbReference type="Proteomes" id="UP000185093">
    <property type="component" value="Unassembled WGS sequence"/>
</dbReference>
<dbReference type="PANTHER" id="PTHR30047">
    <property type="entry name" value="HIGH-AFFINITY CHOLINE TRANSPORT PROTEIN-RELATED"/>
    <property type="match status" value="1"/>
</dbReference>
<comment type="similarity">
    <text evidence="2">Belongs to the BCCT transporter (TC 2.A.15) family.</text>
</comment>
<feature type="transmembrane region" description="Helical" evidence="8">
    <location>
        <begin position="347"/>
        <end position="366"/>
    </location>
</feature>
<feature type="transmembrane region" description="Helical" evidence="8">
    <location>
        <begin position="404"/>
        <end position="433"/>
    </location>
</feature>
<dbReference type="PANTHER" id="PTHR30047:SF7">
    <property type="entry name" value="HIGH-AFFINITY CHOLINE TRANSPORT PROTEIN"/>
    <property type="match status" value="1"/>
</dbReference>
<evidence type="ECO:0000256" key="5">
    <source>
        <dbReference type="ARBA" id="ARBA00022692"/>
    </source>
</evidence>
<organism evidence="9 10">
    <name type="scientific">Acetomicrobium flavidum</name>
    <dbReference type="NCBI Taxonomy" id="49896"/>
    <lineage>
        <taxon>Bacteria</taxon>
        <taxon>Thermotogati</taxon>
        <taxon>Synergistota</taxon>
        <taxon>Synergistia</taxon>
        <taxon>Synergistales</taxon>
        <taxon>Acetomicrobiaceae</taxon>
        <taxon>Acetomicrobium</taxon>
    </lineage>
</organism>
<feature type="transmembrane region" description="Helical" evidence="8">
    <location>
        <begin position="48"/>
        <end position="68"/>
    </location>
</feature>
<evidence type="ECO:0000256" key="2">
    <source>
        <dbReference type="ARBA" id="ARBA00005658"/>
    </source>
</evidence>
<evidence type="ECO:0000256" key="1">
    <source>
        <dbReference type="ARBA" id="ARBA00004651"/>
    </source>
</evidence>
<evidence type="ECO:0000313" key="9">
    <source>
        <dbReference type="EMBL" id="SIN62000.1"/>
    </source>
</evidence>
<evidence type="ECO:0000256" key="6">
    <source>
        <dbReference type="ARBA" id="ARBA00022989"/>
    </source>
</evidence>
<evidence type="ECO:0000313" key="10">
    <source>
        <dbReference type="Proteomes" id="UP000185093"/>
    </source>
</evidence>
<dbReference type="RefSeq" id="WP_318259404.1">
    <property type="nucleotide sequence ID" value="NZ_DAONLC010000019.1"/>
</dbReference>
<reference evidence="9 10" key="1">
    <citation type="submission" date="2016-11" db="EMBL/GenBank/DDBJ databases">
        <authorList>
            <person name="Varghese N."/>
            <person name="Submissions S."/>
        </authorList>
    </citation>
    <scope>NUCLEOTIDE SEQUENCE [LARGE SCALE GENOMIC DNA]</scope>
    <source>
        <strain evidence="9 10">DSM 20664</strain>
    </source>
</reference>
<evidence type="ECO:0000256" key="4">
    <source>
        <dbReference type="ARBA" id="ARBA00022475"/>
    </source>
</evidence>
<dbReference type="Pfam" id="PF02028">
    <property type="entry name" value="BCCT"/>
    <property type="match status" value="1"/>
</dbReference>
<evidence type="ECO:0000256" key="8">
    <source>
        <dbReference type="SAM" id="Phobius"/>
    </source>
</evidence>
<accession>A0ABY1JAE8</accession>
<sequence length="506" mass="54683">MSAKEKKDNSVYVISMVIMLLAVGWGFLSPASFGAAANNLFNFLIQNFGWGYMLFMTFFVIFPIGLAISKYGKLKLGPADSKPEFRDISWFAMLFSAGMGVGLVFYGVGEPLFHFLNPPFGAEPGSVKAATDAMRISFFHWGLHPWAGYTVIALPLAYFQFRKNGSGLISTLFTPLLGEEGVRGPIGKAIDILAIFATAAGIATSLGLGTLQINSGLKYLFGVPQTVTVQFMIIFVLCLIYTVSAISGLEKGIKAISDLNLFLATLLCVALFLLGPTISILDSLLTGIGEYLSNLVSESLTLAPYGGPFKKWLGSWTLFYWAWWIAWAPFVGSFIARISRGRTVRQFVTCVLIVPALGSFTWFAVFGTSGLYLQLNGIADIASKVSADISTGVFEMYMHYPLGMAMSVVMVVLISTFFITSANSATFVLSMYSTQGDLNPPKSKMAIWGVLQAALAFVLLMSGGLQALQIASIAAAAPFAVIMALACYSLMKALKSDEEVSREINN</sequence>
<feature type="transmembrane region" description="Helical" evidence="8">
    <location>
        <begin position="318"/>
        <end position="335"/>
    </location>
</feature>
<gene>
    <name evidence="9" type="ORF">SAMN05444368_0060</name>
</gene>
<dbReference type="InterPro" id="IPR018093">
    <property type="entry name" value="BCCT_CS"/>
</dbReference>
<dbReference type="EMBL" id="FSQZ01000001">
    <property type="protein sequence ID" value="SIN62000.1"/>
    <property type="molecule type" value="Genomic_DNA"/>
</dbReference>
<keyword evidence="3" id="KW-0813">Transport</keyword>